<feature type="domain" description="Cytochrome C Planctomycete-type" evidence="3">
    <location>
        <begin position="54"/>
        <end position="116"/>
    </location>
</feature>
<dbReference type="STRING" id="561365.SAMN05660866_00251"/>
<name>A0A1T4ZSS1_9FLAO</name>
<dbReference type="InterPro" id="IPR036909">
    <property type="entry name" value="Cyt_c-like_dom_sf"/>
</dbReference>
<dbReference type="Gene3D" id="2.60.120.200">
    <property type="match status" value="1"/>
</dbReference>
<dbReference type="Proteomes" id="UP000190339">
    <property type="component" value="Unassembled WGS sequence"/>
</dbReference>
<dbReference type="InterPro" id="IPR013320">
    <property type="entry name" value="ConA-like_dom_sf"/>
</dbReference>
<dbReference type="Pfam" id="PF07587">
    <property type="entry name" value="PSD1"/>
    <property type="match status" value="1"/>
</dbReference>
<dbReference type="EMBL" id="FUYL01000001">
    <property type="protein sequence ID" value="SKB25780.1"/>
    <property type="molecule type" value="Genomic_DNA"/>
</dbReference>
<dbReference type="GO" id="GO:0020037">
    <property type="term" value="F:heme binding"/>
    <property type="evidence" value="ECO:0007669"/>
    <property type="project" value="InterPro"/>
</dbReference>
<evidence type="ECO:0000259" key="2">
    <source>
        <dbReference type="Pfam" id="PF07587"/>
    </source>
</evidence>
<feature type="domain" description="DUF1553" evidence="2">
    <location>
        <begin position="772"/>
        <end position="1022"/>
    </location>
</feature>
<dbReference type="InterPro" id="IPR011429">
    <property type="entry name" value="Cyt_c_Planctomycete-type"/>
</dbReference>
<dbReference type="GO" id="GO:0005975">
    <property type="term" value="P:carbohydrate metabolic process"/>
    <property type="evidence" value="ECO:0007669"/>
    <property type="project" value="UniProtKB-ARBA"/>
</dbReference>
<dbReference type="Pfam" id="PF13385">
    <property type="entry name" value="Laminin_G_3"/>
    <property type="match status" value="1"/>
</dbReference>
<dbReference type="SUPFAM" id="SSF46626">
    <property type="entry name" value="Cytochrome c"/>
    <property type="match status" value="1"/>
</dbReference>
<dbReference type="Pfam" id="PF07583">
    <property type="entry name" value="PSCyt2"/>
    <property type="match status" value="1"/>
</dbReference>
<reference evidence="5" key="1">
    <citation type="submission" date="2017-02" db="EMBL/GenBank/DDBJ databases">
        <authorList>
            <person name="Varghese N."/>
            <person name="Submissions S."/>
        </authorList>
    </citation>
    <scope>NUCLEOTIDE SEQUENCE [LARGE SCALE GENOMIC DNA]</scope>
    <source>
        <strain evidence="5">DSM 23546</strain>
    </source>
</reference>
<proteinExistence type="predicted"/>
<dbReference type="SUPFAM" id="SSF49899">
    <property type="entry name" value="Concanavalin A-like lectins/glucanases"/>
    <property type="match status" value="1"/>
</dbReference>
<accession>A0A1T4ZSS1</accession>
<dbReference type="AlphaFoldDB" id="A0A1T4ZSS1"/>
<dbReference type="PANTHER" id="PTHR35889">
    <property type="entry name" value="CYCLOINULO-OLIGOSACCHARIDE FRUCTANOTRANSFERASE-RELATED"/>
    <property type="match status" value="1"/>
</dbReference>
<evidence type="ECO:0000259" key="3">
    <source>
        <dbReference type="Pfam" id="PF07635"/>
    </source>
</evidence>
<dbReference type="InterPro" id="IPR011444">
    <property type="entry name" value="DUF1549"/>
</dbReference>
<dbReference type="InterPro" id="IPR022655">
    <property type="entry name" value="DUF1553"/>
</dbReference>
<evidence type="ECO:0000313" key="5">
    <source>
        <dbReference type="Proteomes" id="UP000190339"/>
    </source>
</evidence>
<dbReference type="GO" id="GO:0009055">
    <property type="term" value="F:electron transfer activity"/>
    <property type="evidence" value="ECO:0007669"/>
    <property type="project" value="InterPro"/>
</dbReference>
<feature type="domain" description="DUF1549" evidence="1">
    <location>
        <begin position="166"/>
        <end position="372"/>
    </location>
</feature>
<keyword evidence="5" id="KW-1185">Reference proteome</keyword>
<dbReference type="Pfam" id="PF07635">
    <property type="entry name" value="PSCyt1"/>
    <property type="match status" value="1"/>
</dbReference>
<evidence type="ECO:0000259" key="1">
    <source>
        <dbReference type="Pfam" id="PF07583"/>
    </source>
</evidence>
<evidence type="ECO:0000313" key="4">
    <source>
        <dbReference type="EMBL" id="SKB25780.1"/>
    </source>
</evidence>
<dbReference type="PANTHER" id="PTHR35889:SF3">
    <property type="entry name" value="F-BOX DOMAIN-CONTAINING PROTEIN"/>
    <property type="match status" value="1"/>
</dbReference>
<dbReference type="GO" id="GO:0030246">
    <property type="term" value="F:carbohydrate binding"/>
    <property type="evidence" value="ECO:0007669"/>
    <property type="project" value="UniProtKB-KW"/>
</dbReference>
<dbReference type="OrthoDB" id="1450284at2"/>
<protein>
    <submittedName>
        <fullName evidence="4">Concanavalin A-like lectin/glucanases superfamily protein</fullName>
    </submittedName>
</protein>
<sequence>MKHMYRFFLASVLVIICVSCGGPELPETVALAYENLPEEIDFNQDIKPILSDKCYICHGPDKAKISAGLQLHQSETAYAELPESPGKFALVAGNLKKSEIFYRIISEDPSYVMPTPESYLSLTNREKALLIKWIEEGAEYQDHWAFIPPKRPELPKVKNQKFISNEIDNFIVSRLEQKKLEPNERADKETLLRRVSFDLTGLPPTVEELNFFLGDTDTNAYEKQVDRLLASPHYGEHMALDWMDLSRFSDTHGYTVDQYRDVSAWRDWVITSFNENRSYDEFIQWQLAGDMMPNATKDQILATTFNRLHPQNMEGGIVEEEFRSEYVADRANVTGEGLLGLTVACAKCHDHKYDPISQKNYYEMYSFFNNINESGQISWDYSMPVPTLLLATKEQEDFLAYVDTLLEKKEVEKAQIVEKETDSFEEWIRTEKYKKESVNGLPTALSVNMNFDGGSLYNTAPNGNKAKMRTQFTENEKAKFSKGFTGQGLELDGDVWMDLETKGIFHRYQPFSIGLRIFVPKDLENGVILHKMIGTRLFSYRGYHLNIKDNKLELLMAHVYPDNAIVEKTLQDVPKEQWVQLTMTYDGSSTAKGFKIFLDGAEMKTEVVNDNLTKDIVYDHEKNPRRNKEPGIQIGARWRGKGIGGAIIDDLLVFDKELSDLEVLKIANADSYREVITKPFSNLSSAEKNQLKNYYQATKSSMYKANLAELQETRKLYNDSIETIPEIMVMKEMDEPRPTFILERGQYDAYGEQVFPNTPEKIFAFNDSLPKNRLGLSEWVIAKNNPLTARVAVNRYWKNIFGIGIVKTVEDFGNQGEMPSHPKLLDWLAINFMDTGWDVKALHKLMVMSNTYQQFSKATPELMEIDVENRLLGRGPVKRLTGEMLRDNALAASGLLNRKIGGPSVRPYQPEGLWKINNAEYTEDTGDKLYRRSLYTIWKRSVPHPTIATFDAPDRSFCTVRRQKTNTPLQALVLLNDPTYIEAARVLGKNMMDFETISEGISYTFKELSGRSITKDELSLLLSLRNEEYDNFNQYPDKAKGWLNTGEFKVDAGIDTNILAANAVVASTIMNLDATITKR</sequence>
<keyword evidence="4" id="KW-0430">Lectin</keyword>
<dbReference type="GO" id="GO:0004553">
    <property type="term" value="F:hydrolase activity, hydrolyzing O-glycosyl compounds"/>
    <property type="evidence" value="ECO:0007669"/>
    <property type="project" value="UniProtKB-ARBA"/>
</dbReference>
<gene>
    <name evidence="4" type="ORF">SAMN05660866_00251</name>
</gene>
<organism evidence="4 5">
    <name type="scientific">Maribacter arcticus</name>
    <dbReference type="NCBI Taxonomy" id="561365"/>
    <lineage>
        <taxon>Bacteria</taxon>
        <taxon>Pseudomonadati</taxon>
        <taxon>Bacteroidota</taxon>
        <taxon>Flavobacteriia</taxon>
        <taxon>Flavobacteriales</taxon>
        <taxon>Flavobacteriaceae</taxon>
        <taxon>Maribacter</taxon>
    </lineage>
</organism>